<feature type="transmembrane region" description="Helical" evidence="2">
    <location>
        <begin position="39"/>
        <end position="60"/>
    </location>
</feature>
<evidence type="ECO:0000256" key="1">
    <source>
        <dbReference type="SAM" id="MobiDB-lite"/>
    </source>
</evidence>
<evidence type="ECO:0000256" key="2">
    <source>
        <dbReference type="SAM" id="Phobius"/>
    </source>
</evidence>
<proteinExistence type="predicted"/>
<keyword evidence="2" id="KW-0472">Membrane</keyword>
<dbReference type="EMBL" id="JACCCC010000001">
    <property type="protein sequence ID" value="NYE46658.1"/>
    <property type="molecule type" value="Genomic_DNA"/>
</dbReference>
<dbReference type="Proteomes" id="UP000589036">
    <property type="component" value="Unassembled WGS sequence"/>
</dbReference>
<evidence type="ECO:0000313" key="4">
    <source>
        <dbReference type="Proteomes" id="UP000589036"/>
    </source>
</evidence>
<feature type="transmembrane region" description="Helical" evidence="2">
    <location>
        <begin position="15"/>
        <end position="32"/>
    </location>
</feature>
<organism evidence="3 4">
    <name type="scientific">Spinactinospora alkalitolerans</name>
    <dbReference type="NCBI Taxonomy" id="687207"/>
    <lineage>
        <taxon>Bacteria</taxon>
        <taxon>Bacillati</taxon>
        <taxon>Actinomycetota</taxon>
        <taxon>Actinomycetes</taxon>
        <taxon>Streptosporangiales</taxon>
        <taxon>Nocardiopsidaceae</taxon>
        <taxon>Spinactinospora</taxon>
    </lineage>
</organism>
<reference evidence="3 4" key="1">
    <citation type="submission" date="2020-07" db="EMBL/GenBank/DDBJ databases">
        <title>Sequencing the genomes of 1000 actinobacteria strains.</title>
        <authorList>
            <person name="Klenk H.-P."/>
        </authorList>
    </citation>
    <scope>NUCLEOTIDE SEQUENCE [LARGE SCALE GENOMIC DNA]</scope>
    <source>
        <strain evidence="3 4">CXB654</strain>
    </source>
</reference>
<sequence>MESLGVPWVNLVRDLGPSAVVLAIGLVLVLALRPRRRALITGGLVLQALAAALPFLWLAVQVGTGFATESVAGLVMLLAQPAVAAAGWLALLLAAVRNGRDAGARAASAAVDSPAAGASAEAAPTSGTAHR</sequence>
<dbReference type="RefSeq" id="WP_179642727.1">
    <property type="nucleotide sequence ID" value="NZ_BAAAYY010000033.1"/>
</dbReference>
<keyword evidence="4" id="KW-1185">Reference proteome</keyword>
<keyword evidence="2" id="KW-1133">Transmembrane helix</keyword>
<accession>A0A852TRS9</accession>
<keyword evidence="2" id="KW-0812">Transmembrane</keyword>
<comment type="caution">
    <text evidence="3">The sequence shown here is derived from an EMBL/GenBank/DDBJ whole genome shotgun (WGS) entry which is preliminary data.</text>
</comment>
<dbReference type="AlphaFoldDB" id="A0A852TRS9"/>
<name>A0A852TRS9_9ACTN</name>
<feature type="transmembrane region" description="Helical" evidence="2">
    <location>
        <begin position="72"/>
        <end position="96"/>
    </location>
</feature>
<protein>
    <submittedName>
        <fullName evidence="3">Uncharacterized protein</fullName>
    </submittedName>
</protein>
<gene>
    <name evidence="3" type="ORF">HDA32_001778</name>
</gene>
<feature type="region of interest" description="Disordered" evidence="1">
    <location>
        <begin position="109"/>
        <end position="131"/>
    </location>
</feature>
<evidence type="ECO:0000313" key="3">
    <source>
        <dbReference type="EMBL" id="NYE46658.1"/>
    </source>
</evidence>